<dbReference type="Proteomes" id="UP000822476">
    <property type="component" value="Unassembled WGS sequence"/>
</dbReference>
<proteinExistence type="predicted"/>
<gene>
    <name evidence="2" type="ORF">EG68_10149</name>
</gene>
<reference evidence="2" key="1">
    <citation type="submission" date="2019-07" db="EMBL/GenBank/DDBJ databases">
        <title>Annotation for the trematode Paragonimus miyazaki's.</title>
        <authorList>
            <person name="Choi Y.-J."/>
        </authorList>
    </citation>
    <scope>NUCLEOTIDE SEQUENCE</scope>
    <source>
        <strain evidence="2">Japan</strain>
    </source>
</reference>
<keyword evidence="3" id="KW-1185">Reference proteome</keyword>
<keyword evidence="1" id="KW-0472">Membrane</keyword>
<evidence type="ECO:0000313" key="3">
    <source>
        <dbReference type="Proteomes" id="UP000822476"/>
    </source>
</evidence>
<organism evidence="2 3">
    <name type="scientific">Paragonimus skrjabini miyazakii</name>
    <dbReference type="NCBI Taxonomy" id="59628"/>
    <lineage>
        <taxon>Eukaryota</taxon>
        <taxon>Metazoa</taxon>
        <taxon>Spiralia</taxon>
        <taxon>Lophotrochozoa</taxon>
        <taxon>Platyhelminthes</taxon>
        <taxon>Trematoda</taxon>
        <taxon>Digenea</taxon>
        <taxon>Plagiorchiida</taxon>
        <taxon>Troglotremata</taxon>
        <taxon>Troglotrematidae</taxon>
        <taxon>Paragonimus</taxon>
    </lineage>
</organism>
<keyword evidence="1" id="KW-0812">Transmembrane</keyword>
<dbReference type="EMBL" id="JTDE01006077">
    <property type="protein sequence ID" value="KAF7245669.1"/>
    <property type="molecule type" value="Genomic_DNA"/>
</dbReference>
<feature type="transmembrane region" description="Helical" evidence="1">
    <location>
        <begin position="156"/>
        <end position="175"/>
    </location>
</feature>
<keyword evidence="1" id="KW-1133">Transmembrane helix</keyword>
<dbReference type="SUPFAM" id="SSF81321">
    <property type="entry name" value="Family A G protein-coupled receptor-like"/>
    <property type="match status" value="1"/>
</dbReference>
<feature type="transmembrane region" description="Helical" evidence="1">
    <location>
        <begin position="62"/>
        <end position="80"/>
    </location>
</feature>
<dbReference type="AlphaFoldDB" id="A0A8S9YGJ5"/>
<evidence type="ECO:0000313" key="2">
    <source>
        <dbReference type="EMBL" id="KAF7245669.1"/>
    </source>
</evidence>
<comment type="caution">
    <text evidence="2">The sequence shown here is derived from an EMBL/GenBank/DDBJ whole genome shotgun (WGS) entry which is preliminary data.</text>
</comment>
<protein>
    <submittedName>
        <fullName evidence="2">Uncharacterized protein</fullName>
    </submittedName>
</protein>
<accession>A0A8S9YGJ5</accession>
<dbReference type="Gene3D" id="1.20.1070.10">
    <property type="entry name" value="Rhodopsin 7-helix transmembrane proteins"/>
    <property type="match status" value="1"/>
</dbReference>
<feature type="transmembrane region" description="Helical" evidence="1">
    <location>
        <begin position="196"/>
        <end position="214"/>
    </location>
</feature>
<evidence type="ECO:0000256" key="1">
    <source>
        <dbReference type="SAM" id="Phobius"/>
    </source>
</evidence>
<name>A0A8S9YGJ5_9TREM</name>
<feature type="transmembrane region" description="Helical" evidence="1">
    <location>
        <begin position="290"/>
        <end position="312"/>
    </location>
</feature>
<sequence>MSPCKLKKTAGTTTQGTTLVPGITQPVGLAPLDLLTRYPLQSLLLQRFSQVTIDVDRYISPLWLPFSLVGCTVCVIVYGTTRWKQGSNGIPVASSFAQINPTAARSLYLASLSVIQLLRSFIVIVIDLDTAWDTALLSWNQLICPLTHTFATATKLAASLVTLTIGVEVLSVIYGKPVALWMSPIHFLVARGRTGKALHICIGIAIISCLYGLIETAYWRVQYYLPTFPAGHSSVFAISHTPMARCEVTGQFQYFFSAKSHKLTSMGRLDASGQHDTSTYTAASYADFKWISGITIECALSLLSICVALVIVRAKLMDQSILTQSMSPKMTTLKQPAFRSDIKFIAIIALVQGLCRLPEALLMMLEPLTRPGDVNLTDSELELDGTWYRYFMMLTTRLVAQELADLPGALLLPICLISSKQFRRDFGQLFGYECKTNHQSKPTDTSLRRSTCGSAQRSTDLLCKRGHTLSPRSPLLHKPVEAIGQRFYPTKNHTQVDMNLQTGRPVWKWGEGWTMPLASLTSQPVLNRTCQNIPYSKPQMFTKSALHQSTDQLSLHSNKYTNQQMVPRRSLYRRAASVNDLLLERSYSVERTPLFQPRQEYEVEWFEPRSYV</sequence>
<dbReference type="OrthoDB" id="6271175at2759"/>